<dbReference type="Pfam" id="PF23387">
    <property type="entry name" value="TPR_IFT80_172"/>
    <property type="match status" value="1"/>
</dbReference>
<feature type="domain" description="IFT80/172/WDR35 TPR" evidence="1">
    <location>
        <begin position="133"/>
        <end position="193"/>
    </location>
</feature>
<dbReference type="EMBL" id="JAODUP010000381">
    <property type="protein sequence ID" value="KAK2150950.1"/>
    <property type="molecule type" value="Genomic_DNA"/>
</dbReference>
<sequence length="207" mass="22850">MAAGRHVPRTVLHGSSRRSIADLSDTAVSGLRSRDVYGAWIAVQSPIRHRGCVDPVIFQIGPDQRSLDPALVGPIVECSHFSRDASTPEAVATVLCRAAITARTLDGGRAVGINFVTSAVRGRTDRGQFGVFFHRALDIAVKHQIHVDTVIAYRQRYLENLEKPETNKRFIELANGLEIDWEKIEANIARESGGELEMVTKTHDTRQ</sequence>
<evidence type="ECO:0000313" key="2">
    <source>
        <dbReference type="EMBL" id="KAK2150950.1"/>
    </source>
</evidence>
<dbReference type="PANTHER" id="PTHR24098:SF0">
    <property type="entry name" value="OUTER SEGMENT 5"/>
    <property type="match status" value="1"/>
</dbReference>
<dbReference type="AlphaFoldDB" id="A0AAD9JEL3"/>
<keyword evidence="3" id="KW-1185">Reference proteome</keyword>
<gene>
    <name evidence="2" type="ORF">LSH36_381g02110</name>
</gene>
<dbReference type="InterPro" id="IPR056157">
    <property type="entry name" value="TPR_IFT80_172_dom"/>
</dbReference>
<comment type="caution">
    <text evidence="2">The sequence shown here is derived from an EMBL/GenBank/DDBJ whole genome shotgun (WGS) entry which is preliminary data.</text>
</comment>
<protein>
    <recommendedName>
        <fullName evidence="1">IFT80/172/WDR35 TPR domain-containing protein</fullName>
    </recommendedName>
</protein>
<organism evidence="2 3">
    <name type="scientific">Paralvinella palmiformis</name>
    <dbReference type="NCBI Taxonomy" id="53620"/>
    <lineage>
        <taxon>Eukaryota</taxon>
        <taxon>Metazoa</taxon>
        <taxon>Spiralia</taxon>
        <taxon>Lophotrochozoa</taxon>
        <taxon>Annelida</taxon>
        <taxon>Polychaeta</taxon>
        <taxon>Sedentaria</taxon>
        <taxon>Canalipalpata</taxon>
        <taxon>Terebellida</taxon>
        <taxon>Terebelliformia</taxon>
        <taxon>Alvinellidae</taxon>
        <taxon>Paralvinella</taxon>
    </lineage>
</organism>
<name>A0AAD9JEL3_9ANNE</name>
<dbReference type="PANTHER" id="PTHR24098">
    <property type="entry name" value="OUTER SEGMENT 5"/>
    <property type="match status" value="1"/>
</dbReference>
<proteinExistence type="predicted"/>
<reference evidence="2" key="1">
    <citation type="journal article" date="2023" name="Mol. Biol. Evol.">
        <title>Third-Generation Sequencing Reveals the Adaptive Role of the Epigenome in Three Deep-Sea Polychaetes.</title>
        <authorList>
            <person name="Perez M."/>
            <person name="Aroh O."/>
            <person name="Sun Y."/>
            <person name="Lan Y."/>
            <person name="Juniper S.K."/>
            <person name="Young C.R."/>
            <person name="Angers B."/>
            <person name="Qian P.Y."/>
        </authorList>
    </citation>
    <scope>NUCLEOTIDE SEQUENCE</scope>
    <source>
        <strain evidence="2">P08H-3</strain>
    </source>
</reference>
<dbReference type="GO" id="GO:0005929">
    <property type="term" value="C:cilium"/>
    <property type="evidence" value="ECO:0007669"/>
    <property type="project" value="TreeGrafter"/>
</dbReference>
<evidence type="ECO:0000313" key="3">
    <source>
        <dbReference type="Proteomes" id="UP001208570"/>
    </source>
</evidence>
<dbReference type="GO" id="GO:0060271">
    <property type="term" value="P:cilium assembly"/>
    <property type="evidence" value="ECO:0007669"/>
    <property type="project" value="TreeGrafter"/>
</dbReference>
<evidence type="ECO:0000259" key="1">
    <source>
        <dbReference type="Pfam" id="PF23387"/>
    </source>
</evidence>
<dbReference type="Proteomes" id="UP001208570">
    <property type="component" value="Unassembled WGS sequence"/>
</dbReference>
<dbReference type="GO" id="GO:0030992">
    <property type="term" value="C:intraciliary transport particle B"/>
    <property type="evidence" value="ECO:0007669"/>
    <property type="project" value="TreeGrafter"/>
</dbReference>
<accession>A0AAD9JEL3</accession>